<proteinExistence type="predicted"/>
<name>A0A087GUU3_ARAAL</name>
<dbReference type="Proteomes" id="UP000029120">
    <property type="component" value="Chromosome 5"/>
</dbReference>
<organism evidence="1 2">
    <name type="scientific">Arabis alpina</name>
    <name type="common">Alpine rock-cress</name>
    <dbReference type="NCBI Taxonomy" id="50452"/>
    <lineage>
        <taxon>Eukaryota</taxon>
        <taxon>Viridiplantae</taxon>
        <taxon>Streptophyta</taxon>
        <taxon>Embryophyta</taxon>
        <taxon>Tracheophyta</taxon>
        <taxon>Spermatophyta</taxon>
        <taxon>Magnoliopsida</taxon>
        <taxon>eudicotyledons</taxon>
        <taxon>Gunneridae</taxon>
        <taxon>Pentapetalae</taxon>
        <taxon>rosids</taxon>
        <taxon>malvids</taxon>
        <taxon>Brassicales</taxon>
        <taxon>Brassicaceae</taxon>
        <taxon>Arabideae</taxon>
        <taxon>Arabis</taxon>
    </lineage>
</organism>
<reference evidence="2" key="1">
    <citation type="journal article" date="2015" name="Nat. Plants">
        <title>Genome expansion of Arabis alpina linked with retrotransposition and reduced symmetric DNA methylation.</title>
        <authorList>
            <person name="Willing E.M."/>
            <person name="Rawat V."/>
            <person name="Mandakova T."/>
            <person name="Maumus F."/>
            <person name="James G.V."/>
            <person name="Nordstroem K.J."/>
            <person name="Becker C."/>
            <person name="Warthmann N."/>
            <person name="Chica C."/>
            <person name="Szarzynska B."/>
            <person name="Zytnicki M."/>
            <person name="Albani M.C."/>
            <person name="Kiefer C."/>
            <person name="Bergonzi S."/>
            <person name="Castaings L."/>
            <person name="Mateos J.L."/>
            <person name="Berns M.C."/>
            <person name="Bujdoso N."/>
            <person name="Piofczyk T."/>
            <person name="de Lorenzo L."/>
            <person name="Barrero-Sicilia C."/>
            <person name="Mateos I."/>
            <person name="Piednoel M."/>
            <person name="Hagmann J."/>
            <person name="Chen-Min-Tao R."/>
            <person name="Iglesias-Fernandez R."/>
            <person name="Schuster S.C."/>
            <person name="Alonso-Blanco C."/>
            <person name="Roudier F."/>
            <person name="Carbonero P."/>
            <person name="Paz-Ares J."/>
            <person name="Davis S.J."/>
            <person name="Pecinka A."/>
            <person name="Quesneville H."/>
            <person name="Colot V."/>
            <person name="Lysak M.A."/>
            <person name="Weigel D."/>
            <person name="Coupland G."/>
            <person name="Schneeberger K."/>
        </authorList>
    </citation>
    <scope>NUCLEOTIDE SEQUENCE [LARGE SCALE GENOMIC DNA]</scope>
    <source>
        <strain evidence="2">cv. Pajares</strain>
    </source>
</reference>
<dbReference type="Gramene" id="KFK33645">
    <property type="protein sequence ID" value="KFK33645"/>
    <property type="gene ID" value="AALP_AA5G041000"/>
</dbReference>
<sequence>MVRLGTAGASASSSSSSCFMYSPSCSRGLLPLRQNLCRFDIISNLLLSTMSENKSLGIG</sequence>
<evidence type="ECO:0000313" key="1">
    <source>
        <dbReference type="EMBL" id="KFK33645.1"/>
    </source>
</evidence>
<keyword evidence="2" id="KW-1185">Reference proteome</keyword>
<dbReference type="EMBL" id="CM002873">
    <property type="protein sequence ID" value="KFK33645.1"/>
    <property type="molecule type" value="Genomic_DNA"/>
</dbReference>
<gene>
    <name evidence="1" type="ordered locus">AALP_Aa5g041000</name>
</gene>
<evidence type="ECO:0000313" key="2">
    <source>
        <dbReference type="Proteomes" id="UP000029120"/>
    </source>
</evidence>
<dbReference type="AlphaFoldDB" id="A0A087GUU3"/>
<protein>
    <submittedName>
        <fullName evidence="1">Uncharacterized protein</fullName>
    </submittedName>
</protein>
<dbReference type="PROSITE" id="PS51257">
    <property type="entry name" value="PROKAR_LIPOPROTEIN"/>
    <property type="match status" value="1"/>
</dbReference>
<accession>A0A087GUU3</accession>